<proteinExistence type="inferred from homology"/>
<comment type="similarity">
    <text evidence="1 2">Belongs to the anti-sigma-factor antagonist family.</text>
</comment>
<dbReference type="EMBL" id="JBHSIT010000001">
    <property type="protein sequence ID" value="MFC4906673.1"/>
    <property type="molecule type" value="Genomic_DNA"/>
</dbReference>
<keyword evidence="6" id="KW-1185">Reference proteome</keyword>
<dbReference type="SUPFAM" id="SSF52091">
    <property type="entry name" value="SpoIIaa-like"/>
    <property type="match status" value="2"/>
</dbReference>
<evidence type="ECO:0000256" key="2">
    <source>
        <dbReference type="RuleBase" id="RU003749"/>
    </source>
</evidence>
<feature type="region of interest" description="Disordered" evidence="3">
    <location>
        <begin position="142"/>
        <end position="206"/>
    </location>
</feature>
<dbReference type="Proteomes" id="UP001595872">
    <property type="component" value="Unassembled WGS sequence"/>
</dbReference>
<dbReference type="RefSeq" id="WP_378252353.1">
    <property type="nucleotide sequence ID" value="NZ_JBHSIT010000001.1"/>
</dbReference>
<reference evidence="6" key="1">
    <citation type="journal article" date="2019" name="Int. J. Syst. Evol. Microbiol.">
        <title>The Global Catalogue of Microorganisms (GCM) 10K type strain sequencing project: providing services to taxonomists for standard genome sequencing and annotation.</title>
        <authorList>
            <consortium name="The Broad Institute Genomics Platform"/>
            <consortium name="The Broad Institute Genome Sequencing Center for Infectious Disease"/>
            <person name="Wu L."/>
            <person name="Ma J."/>
        </authorList>
    </citation>
    <scope>NUCLEOTIDE SEQUENCE [LARGE SCALE GENOMIC DNA]</scope>
    <source>
        <strain evidence="6">KLKA75</strain>
    </source>
</reference>
<accession>A0ABV9TT80</accession>
<dbReference type="NCBIfam" id="TIGR00377">
    <property type="entry name" value="ant_ant_sig"/>
    <property type="match status" value="1"/>
</dbReference>
<feature type="compositionally biased region" description="Low complexity" evidence="3">
    <location>
        <begin position="175"/>
        <end position="190"/>
    </location>
</feature>
<evidence type="ECO:0000256" key="1">
    <source>
        <dbReference type="ARBA" id="ARBA00009013"/>
    </source>
</evidence>
<comment type="caution">
    <text evidence="5">The sequence shown here is derived from an EMBL/GenBank/DDBJ whole genome shotgun (WGS) entry which is preliminary data.</text>
</comment>
<dbReference type="PANTHER" id="PTHR33495">
    <property type="entry name" value="ANTI-SIGMA FACTOR ANTAGONIST TM_1081-RELATED-RELATED"/>
    <property type="match status" value="1"/>
</dbReference>
<feature type="domain" description="STAS" evidence="4">
    <location>
        <begin position="212"/>
        <end position="322"/>
    </location>
</feature>
<feature type="domain" description="STAS" evidence="4">
    <location>
        <begin position="11"/>
        <end position="143"/>
    </location>
</feature>
<sequence>MSYVRGAGAPLDWQVSRRGRHLLVALAGEVDASNSRRLTRRLILLVDQAARESAARGSQGRGIGPVALVVDLAGLRFLDAAGISSLVTAANAAQELGVAYAVAGARGRVARVLEAGGLTGVASWLHPELIDAMTAVMDATTPLPTADQTPADPGDAAPLPARGDADGAHPDRTDTTAAGASPPQQPTASPAEHRTAGPPALPAGRKPVGELLSARTSTLGAFTVIALHGELDRLTHPIADHACRHAQTNTVGAHLILDLSGLHFADANGLAVFVQAMRRADTHGGTLALAAANTRLQRKLSITGLTRRIPVFPTVLAATRLTPLTTPGTTEKPPPAPN</sequence>
<dbReference type="PROSITE" id="PS50801">
    <property type="entry name" value="STAS"/>
    <property type="match status" value="2"/>
</dbReference>
<feature type="compositionally biased region" description="Low complexity" evidence="3">
    <location>
        <begin position="150"/>
        <end position="162"/>
    </location>
</feature>
<gene>
    <name evidence="5" type="ORF">ACFPCY_05045</name>
</gene>
<dbReference type="InterPro" id="IPR036513">
    <property type="entry name" value="STAS_dom_sf"/>
</dbReference>
<evidence type="ECO:0000259" key="4">
    <source>
        <dbReference type="PROSITE" id="PS50801"/>
    </source>
</evidence>
<evidence type="ECO:0000313" key="6">
    <source>
        <dbReference type="Proteomes" id="UP001595872"/>
    </source>
</evidence>
<dbReference type="InterPro" id="IPR002645">
    <property type="entry name" value="STAS_dom"/>
</dbReference>
<feature type="compositionally biased region" description="Basic and acidic residues" evidence="3">
    <location>
        <begin position="163"/>
        <end position="174"/>
    </location>
</feature>
<protein>
    <recommendedName>
        <fullName evidence="2">Anti-sigma factor antagonist</fullName>
    </recommendedName>
</protein>
<name>A0ABV9TT80_9ACTN</name>
<organism evidence="5 6">
    <name type="scientific">Actinomadura gamaensis</name>
    <dbReference type="NCBI Taxonomy" id="1763541"/>
    <lineage>
        <taxon>Bacteria</taxon>
        <taxon>Bacillati</taxon>
        <taxon>Actinomycetota</taxon>
        <taxon>Actinomycetes</taxon>
        <taxon>Streptosporangiales</taxon>
        <taxon>Thermomonosporaceae</taxon>
        <taxon>Actinomadura</taxon>
    </lineage>
</organism>
<evidence type="ECO:0000313" key="5">
    <source>
        <dbReference type="EMBL" id="MFC4906673.1"/>
    </source>
</evidence>
<dbReference type="Pfam" id="PF01740">
    <property type="entry name" value="STAS"/>
    <property type="match status" value="2"/>
</dbReference>
<evidence type="ECO:0000256" key="3">
    <source>
        <dbReference type="SAM" id="MobiDB-lite"/>
    </source>
</evidence>
<dbReference type="CDD" id="cd07043">
    <property type="entry name" value="STAS_anti-anti-sigma_factors"/>
    <property type="match status" value="2"/>
</dbReference>
<dbReference type="PANTHER" id="PTHR33495:SF2">
    <property type="entry name" value="ANTI-SIGMA FACTOR ANTAGONIST TM_1081-RELATED"/>
    <property type="match status" value="1"/>
</dbReference>
<dbReference type="InterPro" id="IPR003658">
    <property type="entry name" value="Anti-sigma_ant"/>
</dbReference>
<dbReference type="Gene3D" id="3.30.750.24">
    <property type="entry name" value="STAS domain"/>
    <property type="match status" value="2"/>
</dbReference>